<name>A0A5B9P7J0_9BACT</name>
<feature type="signal peptide" evidence="2">
    <location>
        <begin position="1"/>
        <end position="19"/>
    </location>
</feature>
<gene>
    <name evidence="4" type="ORF">MFFC18_13250</name>
</gene>
<evidence type="ECO:0000313" key="4">
    <source>
        <dbReference type="EMBL" id="QEG21469.1"/>
    </source>
</evidence>
<dbReference type="Pfam" id="PF02230">
    <property type="entry name" value="Abhydrolase_2"/>
    <property type="match status" value="1"/>
</dbReference>
<accession>A0A5B9P7J0</accession>
<reference evidence="4 5" key="1">
    <citation type="submission" date="2019-08" db="EMBL/GenBank/DDBJ databases">
        <title>Deep-cultivation of Planctomycetes and their phenomic and genomic characterization uncovers novel biology.</title>
        <authorList>
            <person name="Wiegand S."/>
            <person name="Jogler M."/>
            <person name="Boedeker C."/>
            <person name="Pinto D."/>
            <person name="Vollmers J."/>
            <person name="Rivas-Marin E."/>
            <person name="Kohn T."/>
            <person name="Peeters S.H."/>
            <person name="Heuer A."/>
            <person name="Rast P."/>
            <person name="Oberbeckmann S."/>
            <person name="Bunk B."/>
            <person name="Jeske O."/>
            <person name="Meyerdierks A."/>
            <person name="Storesund J.E."/>
            <person name="Kallscheuer N."/>
            <person name="Luecker S."/>
            <person name="Lage O.M."/>
            <person name="Pohl T."/>
            <person name="Merkel B.J."/>
            <person name="Hornburger P."/>
            <person name="Mueller R.-W."/>
            <person name="Bruemmer F."/>
            <person name="Labrenz M."/>
            <person name="Spormann A.M."/>
            <person name="Op den Camp H."/>
            <person name="Overmann J."/>
            <person name="Amann R."/>
            <person name="Jetten M.S.M."/>
            <person name="Mascher T."/>
            <person name="Medema M.H."/>
            <person name="Devos D.P."/>
            <person name="Kaster A.-K."/>
            <person name="Ovreas L."/>
            <person name="Rohde M."/>
            <person name="Galperin M.Y."/>
            <person name="Jogler C."/>
        </authorList>
    </citation>
    <scope>NUCLEOTIDE SEQUENCE [LARGE SCALE GENOMIC DNA]</scope>
    <source>
        <strain evidence="4 5">FC18</strain>
    </source>
</reference>
<dbReference type="EMBL" id="CP042912">
    <property type="protein sequence ID" value="QEG21469.1"/>
    <property type="molecule type" value="Genomic_DNA"/>
</dbReference>
<dbReference type="InterPro" id="IPR050955">
    <property type="entry name" value="Plant_Biomass_Hydrol_Est"/>
</dbReference>
<dbReference type="Gene3D" id="3.40.50.1820">
    <property type="entry name" value="alpha/beta hydrolase"/>
    <property type="match status" value="1"/>
</dbReference>
<dbReference type="RefSeq" id="WP_075084347.1">
    <property type="nucleotide sequence ID" value="NZ_CP042912.1"/>
</dbReference>
<dbReference type="AlphaFoldDB" id="A0A5B9P7J0"/>
<dbReference type="PANTHER" id="PTHR43037:SF1">
    <property type="entry name" value="BLL1128 PROTEIN"/>
    <property type="match status" value="1"/>
</dbReference>
<dbReference type="STRING" id="980251.GCA_001642875_01550"/>
<dbReference type="Proteomes" id="UP000322214">
    <property type="component" value="Chromosome"/>
</dbReference>
<organism evidence="4 5">
    <name type="scientific">Mariniblastus fucicola</name>
    <dbReference type="NCBI Taxonomy" id="980251"/>
    <lineage>
        <taxon>Bacteria</taxon>
        <taxon>Pseudomonadati</taxon>
        <taxon>Planctomycetota</taxon>
        <taxon>Planctomycetia</taxon>
        <taxon>Pirellulales</taxon>
        <taxon>Pirellulaceae</taxon>
        <taxon>Mariniblastus</taxon>
    </lineage>
</organism>
<proteinExistence type="predicted"/>
<dbReference type="PANTHER" id="PTHR43037">
    <property type="entry name" value="UNNAMED PRODUCT-RELATED"/>
    <property type="match status" value="1"/>
</dbReference>
<feature type="domain" description="Phospholipase/carboxylesterase/thioesterase" evidence="3">
    <location>
        <begin position="123"/>
        <end position="235"/>
    </location>
</feature>
<feature type="chain" id="PRO_5023109231" evidence="2">
    <location>
        <begin position="20"/>
        <end position="255"/>
    </location>
</feature>
<dbReference type="InterPro" id="IPR003140">
    <property type="entry name" value="PLipase/COase/thioEstase"/>
</dbReference>
<dbReference type="KEGG" id="mff:MFFC18_13250"/>
<keyword evidence="1 2" id="KW-0732">Signal</keyword>
<protein>
    <submittedName>
        <fullName evidence="4">Esterase</fullName>
    </submittedName>
</protein>
<keyword evidence="5" id="KW-1185">Reference proteome</keyword>
<evidence type="ECO:0000256" key="2">
    <source>
        <dbReference type="SAM" id="SignalP"/>
    </source>
</evidence>
<dbReference type="InterPro" id="IPR029058">
    <property type="entry name" value="AB_hydrolase_fold"/>
</dbReference>
<evidence type="ECO:0000259" key="3">
    <source>
        <dbReference type="Pfam" id="PF02230"/>
    </source>
</evidence>
<dbReference type="SUPFAM" id="SSF53474">
    <property type="entry name" value="alpha/beta-Hydrolases"/>
    <property type="match status" value="1"/>
</dbReference>
<sequence precursor="true">MKNLLTLSLALFVSLTFIAQQTTAQDAESNEPKPAKQVELIFKTSDGAEVGYLLYLPKNYDPASETKAPFMLFLHGRGESNGPLSLVAKWGPPKKVAAGEDFPFVMVSPQCPREDYWSSETQLSRLTELLADVKSKHVFDENRIYLTGLSMGGYGSWSLANKHPEMFAAVAPICGGGKAEYAGNLKDIPIWTWHGDQDGAVPYKLSVEMVDAIKEAGGSSIKFTSLEGIGHNCWSAAYATPQLYQWMLKQSNKTE</sequence>
<evidence type="ECO:0000313" key="5">
    <source>
        <dbReference type="Proteomes" id="UP000322214"/>
    </source>
</evidence>
<evidence type="ECO:0000256" key="1">
    <source>
        <dbReference type="ARBA" id="ARBA00022729"/>
    </source>
</evidence>
<dbReference type="OrthoDB" id="9764953at2"/>